<feature type="region of interest" description="Disordered" evidence="1">
    <location>
        <begin position="1"/>
        <end position="25"/>
    </location>
</feature>
<proteinExistence type="predicted"/>
<organism evidence="2 3">
    <name type="scientific">Pyrus ussuriensis x Pyrus communis</name>
    <dbReference type="NCBI Taxonomy" id="2448454"/>
    <lineage>
        <taxon>Eukaryota</taxon>
        <taxon>Viridiplantae</taxon>
        <taxon>Streptophyta</taxon>
        <taxon>Embryophyta</taxon>
        <taxon>Tracheophyta</taxon>
        <taxon>Spermatophyta</taxon>
        <taxon>Magnoliopsida</taxon>
        <taxon>eudicotyledons</taxon>
        <taxon>Gunneridae</taxon>
        <taxon>Pentapetalae</taxon>
        <taxon>rosids</taxon>
        <taxon>fabids</taxon>
        <taxon>Rosales</taxon>
        <taxon>Rosaceae</taxon>
        <taxon>Amygdaloideae</taxon>
        <taxon>Maleae</taxon>
        <taxon>Pyrus</taxon>
    </lineage>
</organism>
<evidence type="ECO:0000313" key="3">
    <source>
        <dbReference type="Proteomes" id="UP000327157"/>
    </source>
</evidence>
<gene>
    <name evidence="2" type="ORF">D8674_026522</name>
</gene>
<feature type="compositionally biased region" description="Basic and acidic residues" evidence="1">
    <location>
        <begin position="1"/>
        <end position="20"/>
    </location>
</feature>
<reference evidence="3" key="2">
    <citation type="submission" date="2019-10" db="EMBL/GenBank/DDBJ databases">
        <title>A de novo genome assembly of a pear dwarfing rootstock.</title>
        <authorList>
            <person name="Wang F."/>
            <person name="Wang J."/>
            <person name="Li S."/>
            <person name="Zhang Y."/>
            <person name="Fang M."/>
            <person name="Ma L."/>
            <person name="Zhao Y."/>
            <person name="Jiang S."/>
        </authorList>
    </citation>
    <scope>NUCLEOTIDE SEQUENCE [LARGE SCALE GENOMIC DNA]</scope>
</reference>
<dbReference type="AlphaFoldDB" id="A0A5N5I859"/>
<accession>A0A5N5I859</accession>
<dbReference type="Proteomes" id="UP000327157">
    <property type="component" value="Chromosome 5"/>
</dbReference>
<keyword evidence="3" id="KW-1185">Reference proteome</keyword>
<reference evidence="2 3" key="3">
    <citation type="submission" date="2019-11" db="EMBL/GenBank/DDBJ databases">
        <title>A de novo genome assembly of a pear dwarfing rootstock.</title>
        <authorList>
            <person name="Wang F."/>
            <person name="Wang J."/>
            <person name="Li S."/>
            <person name="Zhang Y."/>
            <person name="Fang M."/>
            <person name="Ma L."/>
            <person name="Zhao Y."/>
            <person name="Jiang S."/>
        </authorList>
    </citation>
    <scope>NUCLEOTIDE SEQUENCE [LARGE SCALE GENOMIC DNA]</scope>
    <source>
        <strain evidence="2">S2</strain>
        <tissue evidence="2">Leaf</tissue>
    </source>
</reference>
<evidence type="ECO:0000313" key="2">
    <source>
        <dbReference type="EMBL" id="KAB2635988.1"/>
    </source>
</evidence>
<evidence type="ECO:0000256" key="1">
    <source>
        <dbReference type="SAM" id="MobiDB-lite"/>
    </source>
</evidence>
<name>A0A5N5I859_9ROSA</name>
<comment type="caution">
    <text evidence="2">The sequence shown here is derived from an EMBL/GenBank/DDBJ whole genome shotgun (WGS) entry which is preliminary data.</text>
</comment>
<dbReference type="EMBL" id="SMOL01000004">
    <property type="protein sequence ID" value="KAB2635988.1"/>
    <property type="molecule type" value="Genomic_DNA"/>
</dbReference>
<sequence>MSPPEIGEHAAMRLPKDSRPHAGTPKKIKMGKIVRLYFGSHLIDGCGIEKEQMKGCTGMTRKVLVGTIEALAAAVGNRDSKGGVEVGAEAVEGDRLENGQKGPQRSWCLLS</sequence>
<reference evidence="2 3" key="1">
    <citation type="submission" date="2019-09" db="EMBL/GenBank/DDBJ databases">
        <authorList>
            <person name="Ou C."/>
        </authorList>
    </citation>
    <scope>NUCLEOTIDE SEQUENCE [LARGE SCALE GENOMIC DNA]</scope>
    <source>
        <strain evidence="2">S2</strain>
        <tissue evidence="2">Leaf</tissue>
    </source>
</reference>
<protein>
    <submittedName>
        <fullName evidence="2">Uncharacterized protein</fullName>
    </submittedName>
</protein>